<dbReference type="EMBL" id="AP028679">
    <property type="protein sequence ID" value="BEQ15036.1"/>
    <property type="molecule type" value="Genomic_DNA"/>
</dbReference>
<evidence type="ECO:0000259" key="1">
    <source>
        <dbReference type="Pfam" id="PF21349"/>
    </source>
</evidence>
<name>A0AAU9EX76_9BACT</name>
<dbReference type="InterPro" id="IPR048574">
    <property type="entry name" value="RUBY_RBDX"/>
</dbReference>
<dbReference type="KEGG" id="dmp:FAK_21020"/>
<dbReference type="Pfam" id="PF21349">
    <property type="entry name" value="RUBY_RBDX"/>
    <property type="match status" value="1"/>
</dbReference>
<organism evidence="2 3">
    <name type="scientific">Desulfoferula mesophila</name>
    <dbReference type="NCBI Taxonomy" id="3058419"/>
    <lineage>
        <taxon>Bacteria</taxon>
        <taxon>Pseudomonadati</taxon>
        <taxon>Thermodesulfobacteriota</taxon>
        <taxon>Desulfarculia</taxon>
        <taxon>Desulfarculales</taxon>
        <taxon>Desulfarculaceae</taxon>
        <taxon>Desulfoferula</taxon>
    </lineage>
</organism>
<reference evidence="3" key="1">
    <citation type="journal article" date="2023" name="Arch. Microbiol.">
        <title>Desulfoferula mesophilus gen. nov. sp. nov., a mesophilic sulfate-reducing bacterium isolated from a brackish lake sediment.</title>
        <authorList>
            <person name="Watanabe T."/>
            <person name="Yabe T."/>
            <person name="Tsuji J.M."/>
            <person name="Fukui M."/>
        </authorList>
    </citation>
    <scope>NUCLEOTIDE SEQUENCE [LARGE SCALE GENOMIC DNA]</scope>
    <source>
        <strain evidence="3">12FAK</strain>
    </source>
</reference>
<accession>A0AAU9EX76</accession>
<evidence type="ECO:0000313" key="2">
    <source>
        <dbReference type="EMBL" id="BEQ15036.1"/>
    </source>
</evidence>
<gene>
    <name evidence="2" type="ORF">FAK_21020</name>
</gene>
<sequence length="63" mass="7038">MQNPESEMTVIPQVTWKCTKCGYTYTAEKPAEECPSCHEKCEFIDVSCYTPDCAGPGTDDRLV</sequence>
<dbReference type="Gene3D" id="2.20.28.10">
    <property type="match status" value="1"/>
</dbReference>
<dbReference type="AlphaFoldDB" id="A0AAU9EX76"/>
<proteinExistence type="predicted"/>
<evidence type="ECO:0000313" key="3">
    <source>
        <dbReference type="Proteomes" id="UP001366166"/>
    </source>
</evidence>
<protein>
    <recommendedName>
        <fullName evidence="1">Rubrerythrin rubredoxin-like domain-containing protein</fullName>
    </recommendedName>
</protein>
<dbReference type="Proteomes" id="UP001366166">
    <property type="component" value="Chromosome"/>
</dbReference>
<dbReference type="SUPFAM" id="SSF57802">
    <property type="entry name" value="Rubredoxin-like"/>
    <property type="match status" value="1"/>
</dbReference>
<keyword evidence="3" id="KW-1185">Reference proteome</keyword>
<feature type="domain" description="Rubrerythrin rubredoxin-like" evidence="1">
    <location>
        <begin position="16"/>
        <end position="42"/>
    </location>
</feature>